<keyword evidence="1" id="KW-0805">Transcription regulation</keyword>
<dbReference type="Gene3D" id="3.30.450.40">
    <property type="match status" value="1"/>
</dbReference>
<evidence type="ECO:0000313" key="6">
    <source>
        <dbReference type="Proteomes" id="UP000734511"/>
    </source>
</evidence>
<organism evidence="5 6">
    <name type="scientific">Actinacidiphila epipremni</name>
    <dbReference type="NCBI Taxonomy" id="2053013"/>
    <lineage>
        <taxon>Bacteria</taxon>
        <taxon>Bacillati</taxon>
        <taxon>Actinomycetota</taxon>
        <taxon>Actinomycetes</taxon>
        <taxon>Kitasatosporales</taxon>
        <taxon>Streptomycetaceae</taxon>
        <taxon>Actinacidiphila</taxon>
    </lineage>
</organism>
<dbReference type="SUPFAM" id="SSF55781">
    <property type="entry name" value="GAF domain-like"/>
    <property type="match status" value="1"/>
</dbReference>
<evidence type="ECO:0000256" key="2">
    <source>
        <dbReference type="ARBA" id="ARBA00023163"/>
    </source>
</evidence>
<dbReference type="InterPro" id="IPR002645">
    <property type="entry name" value="STAS_dom"/>
</dbReference>
<evidence type="ECO:0000256" key="1">
    <source>
        <dbReference type="ARBA" id="ARBA00023015"/>
    </source>
</evidence>
<evidence type="ECO:0000259" key="4">
    <source>
        <dbReference type="PROSITE" id="PS50921"/>
    </source>
</evidence>
<evidence type="ECO:0000259" key="3">
    <source>
        <dbReference type="PROSITE" id="PS50801"/>
    </source>
</evidence>
<dbReference type="Gene3D" id="1.10.10.10">
    <property type="entry name" value="Winged helix-like DNA-binding domain superfamily/Winged helix DNA-binding domain"/>
    <property type="match status" value="1"/>
</dbReference>
<name>A0ABX0ZU63_9ACTN</name>
<dbReference type="PROSITE" id="PS50921">
    <property type="entry name" value="ANTAR"/>
    <property type="match status" value="1"/>
</dbReference>
<reference evidence="5 6" key="1">
    <citation type="submission" date="2020-03" db="EMBL/GenBank/DDBJ databases">
        <title>WGS of actinomycetes isolated from Thailand.</title>
        <authorList>
            <person name="Thawai C."/>
        </authorList>
    </citation>
    <scope>NUCLEOTIDE SEQUENCE [LARGE SCALE GENOMIC DNA]</scope>
    <source>
        <strain evidence="5 6">PRB2-1</strain>
    </source>
</reference>
<keyword evidence="6" id="KW-1185">Reference proteome</keyword>
<proteinExistence type="predicted"/>
<dbReference type="InterPro" id="IPR036513">
    <property type="entry name" value="STAS_dom_sf"/>
</dbReference>
<dbReference type="SUPFAM" id="SSF52091">
    <property type="entry name" value="SpoIIaa-like"/>
    <property type="match status" value="1"/>
</dbReference>
<dbReference type="InterPro" id="IPR036388">
    <property type="entry name" value="WH-like_DNA-bd_sf"/>
</dbReference>
<gene>
    <name evidence="5" type="ORF">HCN08_20840</name>
</gene>
<dbReference type="EMBL" id="JAATEJ010000017">
    <property type="protein sequence ID" value="NJP45834.1"/>
    <property type="molecule type" value="Genomic_DNA"/>
</dbReference>
<comment type="caution">
    <text evidence="5">The sequence shown here is derived from an EMBL/GenBank/DDBJ whole genome shotgun (WGS) entry which is preliminary data.</text>
</comment>
<dbReference type="SMART" id="SM01012">
    <property type="entry name" value="ANTAR"/>
    <property type="match status" value="1"/>
</dbReference>
<dbReference type="InterPro" id="IPR029016">
    <property type="entry name" value="GAF-like_dom_sf"/>
</dbReference>
<dbReference type="Pfam" id="PF01740">
    <property type="entry name" value="STAS"/>
    <property type="match status" value="1"/>
</dbReference>
<feature type="domain" description="ANTAR" evidence="4">
    <location>
        <begin position="161"/>
        <end position="223"/>
    </location>
</feature>
<dbReference type="InterPro" id="IPR005561">
    <property type="entry name" value="ANTAR"/>
</dbReference>
<dbReference type="Pfam" id="PF03861">
    <property type="entry name" value="ANTAR"/>
    <property type="match status" value="1"/>
</dbReference>
<dbReference type="Proteomes" id="UP000734511">
    <property type="component" value="Unassembled WGS sequence"/>
</dbReference>
<accession>A0ABX0ZU63</accession>
<evidence type="ECO:0000313" key="5">
    <source>
        <dbReference type="EMBL" id="NJP45834.1"/>
    </source>
</evidence>
<protein>
    <submittedName>
        <fullName evidence="5">ANTAR domain-containing protein</fullName>
    </submittedName>
</protein>
<dbReference type="Gene3D" id="3.30.750.24">
    <property type="entry name" value="STAS domain"/>
    <property type="match status" value="1"/>
</dbReference>
<sequence length="425" mass="42476">MPATPDPPATTTAATAPGATTAAVPGAAADPVAGFRTQGVQLVRLAGALDGSRAAAIARELPRHVEAARALGQPLVLDLADVTLLGVPAAAALDAATRRAAGVTVAAAAPDPQIREALARTLLPGVRVHTTVAEALAALAPGAAPATHAEPQPQPQPEGTLAGLRAEIYGLRARARSHGLIDVAQGVVLARYGLPEPRAAFALLRQVSQAHNVPLRVLASAVVTAPPPPDAGPWFAGRRRVPPPAAPFLTARGCRPDERGKALQAAVDEAVERTGADAGALHLTDRAQGGALVLEAHRGLSATYCDAYAHVVSATSAVARACEGGLPVTDVESAPDPGGAPGPDATLPAGPHTVHAVPVAAPGVPCAGALSVQQAAPDAAPAPGVPAALQALAADVAVWLSWYHRAVLLDALELLHARAAATHGA</sequence>
<feature type="domain" description="STAS" evidence="3">
    <location>
        <begin position="38"/>
        <end position="139"/>
    </location>
</feature>
<dbReference type="PROSITE" id="PS50801">
    <property type="entry name" value="STAS"/>
    <property type="match status" value="1"/>
</dbReference>
<keyword evidence="2" id="KW-0804">Transcription</keyword>
<dbReference type="RefSeq" id="WP_167984690.1">
    <property type="nucleotide sequence ID" value="NZ_JAATEJ010000017.1"/>
</dbReference>